<reference evidence="5 6" key="1">
    <citation type="journal article" date="2016" name="Mol. Biol. Evol.">
        <title>Comparative Genomics of Early-Diverging Mushroom-Forming Fungi Provides Insights into the Origins of Lignocellulose Decay Capabilities.</title>
        <authorList>
            <person name="Nagy L.G."/>
            <person name="Riley R."/>
            <person name="Tritt A."/>
            <person name="Adam C."/>
            <person name="Daum C."/>
            <person name="Floudas D."/>
            <person name="Sun H."/>
            <person name="Yadav J.S."/>
            <person name="Pangilinan J."/>
            <person name="Larsson K.H."/>
            <person name="Matsuura K."/>
            <person name="Barry K."/>
            <person name="Labutti K."/>
            <person name="Kuo R."/>
            <person name="Ohm R.A."/>
            <person name="Bhattacharya S.S."/>
            <person name="Shirouzu T."/>
            <person name="Yoshinaga Y."/>
            <person name="Martin F.M."/>
            <person name="Grigoriev I.V."/>
            <person name="Hibbett D.S."/>
        </authorList>
    </citation>
    <scope>NUCLEOTIDE SEQUENCE [LARGE SCALE GENOMIC DNA]</scope>
    <source>
        <strain evidence="5 6">CBS 109695</strain>
    </source>
</reference>
<gene>
    <name evidence="5" type="ORF">FIBSPDRAFT_881577</name>
</gene>
<dbReference type="Gene3D" id="3.40.395.10">
    <property type="entry name" value="Adenoviral Proteinase, Chain A"/>
    <property type="match status" value="1"/>
</dbReference>
<dbReference type="AlphaFoldDB" id="A0A166W4J4"/>
<name>A0A166W4J4_9AGAM</name>
<evidence type="ECO:0000256" key="2">
    <source>
        <dbReference type="ARBA" id="ARBA00022670"/>
    </source>
</evidence>
<dbReference type="InterPro" id="IPR003653">
    <property type="entry name" value="Peptidase_C48_C"/>
</dbReference>
<keyword evidence="6" id="KW-1185">Reference proteome</keyword>
<protein>
    <recommendedName>
        <fullName evidence="4">Ubiquitin-like protease family profile domain-containing protein</fullName>
    </recommendedName>
</protein>
<dbReference type="GO" id="GO:0019783">
    <property type="term" value="F:ubiquitin-like protein peptidase activity"/>
    <property type="evidence" value="ECO:0007669"/>
    <property type="project" value="UniProtKB-ARBA"/>
</dbReference>
<dbReference type="GO" id="GO:0006508">
    <property type="term" value="P:proteolysis"/>
    <property type="evidence" value="ECO:0007669"/>
    <property type="project" value="UniProtKB-KW"/>
</dbReference>
<dbReference type="Proteomes" id="UP000076532">
    <property type="component" value="Unassembled WGS sequence"/>
</dbReference>
<dbReference type="InterPro" id="IPR038765">
    <property type="entry name" value="Papain-like_cys_pep_sf"/>
</dbReference>
<evidence type="ECO:0000259" key="4">
    <source>
        <dbReference type="PROSITE" id="PS50600"/>
    </source>
</evidence>
<comment type="similarity">
    <text evidence="1">Belongs to the peptidase C48 family.</text>
</comment>
<keyword evidence="3" id="KW-0378">Hydrolase</keyword>
<evidence type="ECO:0000256" key="1">
    <source>
        <dbReference type="ARBA" id="ARBA00005234"/>
    </source>
</evidence>
<evidence type="ECO:0000313" key="6">
    <source>
        <dbReference type="Proteomes" id="UP000076532"/>
    </source>
</evidence>
<sequence>MAPLPSVPPHMLPGRESTIHALLHFPLPIQSYGRPPPIRADALTAAFVTTEPSCTDLQHITTIEVPVAKLLDRMIKTAEKAVVNGAKAMKILHATTDETVPLWILPYWQGVGAAREKKDLWLGVERFLLREHNPWTRERPARAPVAAVMRAALELLYPRREDEMLQGFPDPQPIGRLSTFASEDWLSTWHMDLQLALLREELARSGNHEVHVASAYMYKCIIAAFKDKERYDEAHHQAVFRLGTRLVLQSLDLASAANVDDNHWIVFAIMRGEKTVYYGDATAAAFHPQFVLVMNWWIDFHLAREFVWSRMMVTKQVDGFSCGILGGNALRHFYAGQAYPLAIGGARGADAERADVLLRVLLHDRPIFSILTSLLKSARSRATTSSDCPDASRVPPAATLALEAEITAVLQLGPETRATTYQINLGLATVARAVKICPVRGRQEIARHPHRPACIGGHAARELALSTSLE</sequence>
<dbReference type="GO" id="GO:0008234">
    <property type="term" value="F:cysteine-type peptidase activity"/>
    <property type="evidence" value="ECO:0007669"/>
    <property type="project" value="InterPro"/>
</dbReference>
<dbReference type="PROSITE" id="PS50600">
    <property type="entry name" value="ULP_PROTEASE"/>
    <property type="match status" value="1"/>
</dbReference>
<evidence type="ECO:0000313" key="5">
    <source>
        <dbReference type="EMBL" id="KZP33364.1"/>
    </source>
</evidence>
<feature type="domain" description="Ubiquitin-like protease family profile" evidence="4">
    <location>
        <begin position="146"/>
        <end position="333"/>
    </location>
</feature>
<dbReference type="EMBL" id="KV417482">
    <property type="protein sequence ID" value="KZP33364.1"/>
    <property type="molecule type" value="Genomic_DNA"/>
</dbReference>
<keyword evidence="2" id="KW-0645">Protease</keyword>
<organism evidence="5 6">
    <name type="scientific">Athelia psychrophila</name>
    <dbReference type="NCBI Taxonomy" id="1759441"/>
    <lineage>
        <taxon>Eukaryota</taxon>
        <taxon>Fungi</taxon>
        <taxon>Dikarya</taxon>
        <taxon>Basidiomycota</taxon>
        <taxon>Agaricomycotina</taxon>
        <taxon>Agaricomycetes</taxon>
        <taxon>Agaricomycetidae</taxon>
        <taxon>Atheliales</taxon>
        <taxon>Atheliaceae</taxon>
        <taxon>Athelia</taxon>
    </lineage>
</organism>
<proteinExistence type="inferred from homology"/>
<accession>A0A166W4J4</accession>
<evidence type="ECO:0000256" key="3">
    <source>
        <dbReference type="ARBA" id="ARBA00022801"/>
    </source>
</evidence>
<dbReference type="OrthoDB" id="2979847at2759"/>
<dbReference type="SUPFAM" id="SSF54001">
    <property type="entry name" value="Cysteine proteinases"/>
    <property type="match status" value="1"/>
</dbReference>